<dbReference type="GeneID" id="25260529"/>
<reference evidence="1 2" key="1">
    <citation type="submission" date="2014-04" db="EMBL/GenBank/DDBJ databases">
        <title>A new species of microsporidia sheds light on the evolution of extreme parasitism.</title>
        <authorList>
            <person name="Haag K.L."/>
            <person name="James T.Y."/>
            <person name="Larsson R."/>
            <person name="Schaer T.M."/>
            <person name="Refardt D."/>
            <person name="Pombert J.-F."/>
            <person name="Ebert D."/>
        </authorList>
    </citation>
    <scope>NUCLEOTIDE SEQUENCE [LARGE SCALE GENOMIC DNA]</scope>
    <source>
        <strain evidence="1 2">UGP3</strain>
        <tissue evidence="1">Spores</tissue>
    </source>
</reference>
<proteinExistence type="predicted"/>
<dbReference type="Proteomes" id="UP000029725">
    <property type="component" value="Unassembled WGS sequence"/>
</dbReference>
<keyword evidence="2" id="KW-1185">Reference proteome</keyword>
<sequence>MYGLNSRAGHLAGIFENNDQTYSVENSRPFIPTKETHANDDHHGHAEHNPDVYHFEVNGPQDHFQPSNFGFKGDFVRGHLHGCTARVHCLSKVSKTAFPPFIAIVLDMSEKSINQ</sequence>
<evidence type="ECO:0000313" key="1">
    <source>
        <dbReference type="EMBL" id="KGG50578.1"/>
    </source>
</evidence>
<name>A0A098VNE6_9MICR</name>
<dbReference type="VEuPathDB" id="MicrosporidiaDB:DI09_63p20"/>
<dbReference type="AlphaFoldDB" id="A0A098VNE6"/>
<comment type="caution">
    <text evidence="1">The sequence shown here is derived from an EMBL/GenBank/DDBJ whole genome shotgun (WGS) entry which is preliminary data.</text>
</comment>
<dbReference type="HOGENOM" id="CLU_2109613_0_0_1"/>
<organism evidence="1 2">
    <name type="scientific">Mitosporidium daphniae</name>
    <dbReference type="NCBI Taxonomy" id="1485682"/>
    <lineage>
        <taxon>Eukaryota</taxon>
        <taxon>Fungi</taxon>
        <taxon>Fungi incertae sedis</taxon>
        <taxon>Microsporidia</taxon>
        <taxon>Mitosporidium</taxon>
    </lineage>
</organism>
<dbReference type="RefSeq" id="XP_013237025.1">
    <property type="nucleotide sequence ID" value="XM_013381571.1"/>
</dbReference>
<accession>A0A098VNE6</accession>
<dbReference type="EMBL" id="JMKJ01000572">
    <property type="protein sequence ID" value="KGG50578.1"/>
    <property type="molecule type" value="Genomic_DNA"/>
</dbReference>
<gene>
    <name evidence="1" type="ORF">DI09_63p20</name>
</gene>
<evidence type="ECO:0000313" key="2">
    <source>
        <dbReference type="Proteomes" id="UP000029725"/>
    </source>
</evidence>
<protein>
    <submittedName>
        <fullName evidence="1">Uncharacterized protein</fullName>
    </submittedName>
</protein>